<comment type="pathway">
    <text evidence="2">Cell wall biogenesis; peptidoglycan biosynthesis.</text>
</comment>
<dbReference type="InterPro" id="IPR005761">
    <property type="entry name" value="UDP-N-AcMur-Glu-dNH2Pim_ligase"/>
</dbReference>
<dbReference type="GO" id="GO:0009252">
    <property type="term" value="P:peptidoglycan biosynthetic process"/>
    <property type="evidence" value="ECO:0007669"/>
    <property type="project" value="UniProtKB-UniPathway"/>
</dbReference>
<comment type="similarity">
    <text evidence="1">Belongs to the MurCDEF family. MurE subfamily.</text>
</comment>
<evidence type="ECO:0000256" key="1">
    <source>
        <dbReference type="ARBA" id="ARBA00005898"/>
    </source>
</evidence>
<feature type="domain" description="Mur ligase C-terminal" evidence="4">
    <location>
        <begin position="272"/>
        <end position="410"/>
    </location>
</feature>
<dbReference type="NCBIfam" id="TIGR01085">
    <property type="entry name" value="murE"/>
    <property type="match status" value="1"/>
</dbReference>
<evidence type="ECO:0000259" key="5">
    <source>
        <dbReference type="Pfam" id="PF08245"/>
    </source>
</evidence>
<keyword evidence="2" id="KW-0573">Peptidoglycan synthesis</keyword>
<keyword evidence="2" id="KW-0961">Cell wall biogenesis/degradation</keyword>
<keyword evidence="2" id="KW-0132">Cell division</keyword>
<protein>
    <recommendedName>
        <fullName evidence="8">UDP-N-acetylmuramoyl-L-alanyl-D-glutamate--2, 6-diaminopimelate ligase</fullName>
    </recommendedName>
</protein>
<dbReference type="Gene3D" id="3.40.1190.10">
    <property type="entry name" value="Mur-like, catalytic domain"/>
    <property type="match status" value="1"/>
</dbReference>
<evidence type="ECO:0000256" key="3">
    <source>
        <dbReference type="SAM" id="Phobius"/>
    </source>
</evidence>
<name>A0A1G2KGL2_9BACT</name>
<organism evidence="6 7">
    <name type="scientific">Candidatus Sungbacteria bacterium RIFCSPHIGHO2_02_FULL_47_11</name>
    <dbReference type="NCBI Taxonomy" id="1802270"/>
    <lineage>
        <taxon>Bacteria</taxon>
        <taxon>Candidatus Sungiibacteriota</taxon>
    </lineage>
</organism>
<keyword evidence="2" id="KW-0131">Cell cycle</keyword>
<dbReference type="STRING" id="1802270.A3C07_03920"/>
<evidence type="ECO:0000259" key="4">
    <source>
        <dbReference type="Pfam" id="PF02875"/>
    </source>
</evidence>
<gene>
    <name evidence="6" type="ORF">A3C07_03920</name>
</gene>
<dbReference type="GO" id="GO:0016881">
    <property type="term" value="F:acid-amino acid ligase activity"/>
    <property type="evidence" value="ECO:0007669"/>
    <property type="project" value="InterPro"/>
</dbReference>
<dbReference type="GO" id="GO:0005737">
    <property type="term" value="C:cytoplasm"/>
    <property type="evidence" value="ECO:0007669"/>
    <property type="project" value="UniProtKB-SubCell"/>
</dbReference>
<dbReference type="GO" id="GO:0005524">
    <property type="term" value="F:ATP binding"/>
    <property type="evidence" value="ECO:0007669"/>
    <property type="project" value="InterPro"/>
</dbReference>
<evidence type="ECO:0000256" key="2">
    <source>
        <dbReference type="RuleBase" id="RU004135"/>
    </source>
</evidence>
<dbReference type="InterPro" id="IPR004101">
    <property type="entry name" value="Mur_ligase_C"/>
</dbReference>
<comment type="subcellular location">
    <subcellularLocation>
        <location evidence="2">Cytoplasm</location>
    </subcellularLocation>
</comment>
<keyword evidence="3" id="KW-0472">Membrane</keyword>
<comment type="caution">
    <text evidence="6">The sequence shown here is derived from an EMBL/GenBank/DDBJ whole genome shotgun (WGS) entry which is preliminary data.</text>
</comment>
<dbReference type="SUPFAM" id="SSF53244">
    <property type="entry name" value="MurD-like peptide ligases, peptide-binding domain"/>
    <property type="match status" value="1"/>
</dbReference>
<keyword evidence="2" id="KW-0133">Cell shape</keyword>
<dbReference type="PANTHER" id="PTHR23135">
    <property type="entry name" value="MUR LIGASE FAMILY MEMBER"/>
    <property type="match status" value="1"/>
</dbReference>
<dbReference type="Gene3D" id="3.90.190.20">
    <property type="entry name" value="Mur ligase, C-terminal domain"/>
    <property type="match status" value="1"/>
</dbReference>
<dbReference type="Pfam" id="PF02875">
    <property type="entry name" value="Mur_ligase_C"/>
    <property type="match status" value="1"/>
</dbReference>
<evidence type="ECO:0008006" key="8">
    <source>
        <dbReference type="Google" id="ProtNLM"/>
    </source>
</evidence>
<accession>A0A1G2KGL2</accession>
<dbReference type="GO" id="GO:0051301">
    <property type="term" value="P:cell division"/>
    <property type="evidence" value="ECO:0007669"/>
    <property type="project" value="UniProtKB-KW"/>
</dbReference>
<dbReference type="SUPFAM" id="SSF53623">
    <property type="entry name" value="MurD-like peptide ligases, catalytic domain"/>
    <property type="match status" value="1"/>
</dbReference>
<evidence type="ECO:0000313" key="6">
    <source>
        <dbReference type="EMBL" id="OGZ98577.1"/>
    </source>
</evidence>
<dbReference type="GO" id="GO:0071555">
    <property type="term" value="P:cell wall organization"/>
    <property type="evidence" value="ECO:0007669"/>
    <property type="project" value="UniProtKB-KW"/>
</dbReference>
<dbReference type="EMBL" id="MHQI01000062">
    <property type="protein sequence ID" value="OGZ98577.1"/>
    <property type="molecule type" value="Genomic_DNA"/>
</dbReference>
<dbReference type="UniPathway" id="UPA00219"/>
<dbReference type="PANTHER" id="PTHR23135:SF4">
    <property type="entry name" value="UDP-N-ACETYLMURAMOYL-L-ALANYL-D-GLUTAMATE--2,6-DIAMINOPIMELATE LIGASE MURE HOMOLOG, CHLOROPLASTIC"/>
    <property type="match status" value="1"/>
</dbReference>
<dbReference type="GO" id="GO:0008360">
    <property type="term" value="P:regulation of cell shape"/>
    <property type="evidence" value="ECO:0007669"/>
    <property type="project" value="UniProtKB-KW"/>
</dbReference>
<evidence type="ECO:0000313" key="7">
    <source>
        <dbReference type="Proteomes" id="UP000179023"/>
    </source>
</evidence>
<reference evidence="6 7" key="1">
    <citation type="journal article" date="2016" name="Nat. Commun.">
        <title>Thousands of microbial genomes shed light on interconnected biogeochemical processes in an aquifer system.</title>
        <authorList>
            <person name="Anantharaman K."/>
            <person name="Brown C.T."/>
            <person name="Hug L.A."/>
            <person name="Sharon I."/>
            <person name="Castelle C.J."/>
            <person name="Probst A.J."/>
            <person name="Thomas B.C."/>
            <person name="Singh A."/>
            <person name="Wilkins M.J."/>
            <person name="Karaoz U."/>
            <person name="Brodie E.L."/>
            <person name="Williams K.H."/>
            <person name="Hubbard S.S."/>
            <person name="Banfield J.F."/>
        </authorList>
    </citation>
    <scope>NUCLEOTIDE SEQUENCE [LARGE SCALE GENOMIC DNA]</scope>
</reference>
<feature type="domain" description="Mur ligase central" evidence="5">
    <location>
        <begin position="48"/>
        <end position="249"/>
    </location>
</feature>
<dbReference type="InterPro" id="IPR036565">
    <property type="entry name" value="Mur-like_cat_sf"/>
</dbReference>
<dbReference type="Proteomes" id="UP000179023">
    <property type="component" value="Unassembled WGS sequence"/>
</dbReference>
<keyword evidence="3" id="KW-1133">Transmembrane helix</keyword>
<dbReference type="Pfam" id="PF08245">
    <property type="entry name" value="Mur_ligase_M"/>
    <property type="match status" value="1"/>
</dbReference>
<dbReference type="InterPro" id="IPR036615">
    <property type="entry name" value="Mur_ligase_C_dom_sf"/>
</dbReference>
<feature type="transmembrane region" description="Helical" evidence="3">
    <location>
        <begin position="16"/>
        <end position="38"/>
    </location>
</feature>
<keyword evidence="3" id="KW-0812">Transmembrane</keyword>
<dbReference type="InterPro" id="IPR013221">
    <property type="entry name" value="Mur_ligase_cen"/>
</dbReference>
<sequence length="451" mass="50958">MERVLANLKKILPRHVFLFLQPVYHFSLAWFAALFYGFPSRKLFVIGVTGTKGKTTVVELLHEILGETGRGAASISSLRFKVRDKEERNERKMTMPGRFFVQRFLHLAIAARCHYVILEVTSEGIKQFRHRFIKFDAAVMTNVAPEHIEAHGSFEKYLRAKLDLFWRLSRDALAVLNCDDLYVDRFRAATSAHVFLYGETGVEGGGSEWAVRSASITGQGIEFDIGGQTIVSSLLGRFNFYNILAAVSVGLNQHIPIEKIASAIERVRGIPGRLEFVQREPFVVIVDYAHTPDSLKNVYTFLREQLSARRMICVLGAAGGGRDKWKRPEFGKIAAEFCDEVILTDEDPYDEDPNQILSEIESGISNFSAFAEASAGRQFPISKILDRREAIRAALKLAKPGDTVICTGKGAESWVMGPHNTKIPWDERRVVREEFDKLHQYKSRPPRDHVL</sequence>
<dbReference type="AlphaFoldDB" id="A0A1G2KGL2"/>
<proteinExistence type="inferred from homology"/>